<dbReference type="InterPro" id="IPR020864">
    <property type="entry name" value="MACPF"/>
</dbReference>
<evidence type="ECO:0000256" key="19">
    <source>
        <dbReference type="ARBA" id="ARBA00023180"/>
    </source>
</evidence>
<evidence type="ECO:0000256" key="9">
    <source>
        <dbReference type="ARBA" id="ARBA00022659"/>
    </source>
</evidence>
<dbReference type="PANTHER" id="PTHR45742:SF2">
    <property type="entry name" value="COMPLEMENT COMPONENT C7"/>
    <property type="match status" value="1"/>
</dbReference>
<dbReference type="FunFam" id="2.20.100.10:FF:000002">
    <property type="entry name" value="Unc-5 netrin receptor C"/>
    <property type="match status" value="1"/>
</dbReference>
<evidence type="ECO:0000256" key="11">
    <source>
        <dbReference type="ARBA" id="ARBA00022729"/>
    </source>
</evidence>
<keyword evidence="11 26" id="KW-0732">Signal</keyword>
<keyword evidence="16" id="KW-0473">Membrane attack complex</keyword>
<comment type="function">
    <text evidence="22">Component of the membrane attack complex (MAC), a multiprotein complex activated by the complement cascade, which inserts into a target cell membrane and forms a pore, leading to target cell membrane rupture and cell lysis. The MAC is initiated by proteolytic cleavage of C5 into complement C5b in response to the classical, alternative, lectin and GZMK complement pathways. The complement pathways consist in a cascade of proteins that leads to phagocytosis and breakdown of pathogens and signaling that strengthens the adaptive immune system. C7 serves as a membrane anchor. During MAC assembly, associates with C5b and C6 to form the C5b-7 complex, a key lipophilic precursor of the MAC complex, which associates with the outer leaflet and reduces the energy for membrane bending.</text>
</comment>
<dbReference type="PROSITE" id="PS50068">
    <property type="entry name" value="LDLRA_2"/>
    <property type="match status" value="1"/>
</dbReference>
<dbReference type="SMART" id="SM00209">
    <property type="entry name" value="TSP1"/>
    <property type="match status" value="2"/>
</dbReference>
<evidence type="ECO:0000256" key="14">
    <source>
        <dbReference type="ARBA" id="ARBA00022859"/>
    </source>
</evidence>
<name>A0AAV3ALP9_PYXAD</name>
<evidence type="ECO:0000256" key="5">
    <source>
        <dbReference type="ARBA" id="ARBA00022525"/>
    </source>
</evidence>
<dbReference type="SUPFAM" id="SSF57424">
    <property type="entry name" value="LDL receptor-like module"/>
    <property type="match status" value="1"/>
</dbReference>
<feature type="domain" description="MACPF" evidence="28">
    <location>
        <begin position="124"/>
        <end position="448"/>
    </location>
</feature>
<dbReference type="Pfam" id="PF00057">
    <property type="entry name" value="Ldl_recept_a"/>
    <property type="match status" value="1"/>
</dbReference>
<dbReference type="GO" id="GO:0005576">
    <property type="term" value="C:extracellular region"/>
    <property type="evidence" value="ECO:0007669"/>
    <property type="project" value="UniProtKB-SubCell"/>
</dbReference>
<evidence type="ECO:0000256" key="25">
    <source>
        <dbReference type="PROSITE-ProRule" id="PRU00302"/>
    </source>
</evidence>
<reference evidence="29" key="1">
    <citation type="thesis" date="2020" institute="ProQuest LLC" country="789 East Eisenhower Parkway, Ann Arbor, MI, USA">
        <title>Comparative Genomics and Chromosome Evolution.</title>
        <authorList>
            <person name="Mudd A.B."/>
        </authorList>
    </citation>
    <scope>NUCLEOTIDE SEQUENCE</scope>
    <source>
        <strain evidence="29">1538</strain>
        <tissue evidence="29">Blood</tissue>
    </source>
</reference>
<dbReference type="InterPro" id="IPR002172">
    <property type="entry name" value="LDrepeatLR_classA_rpt"/>
</dbReference>
<dbReference type="InterPro" id="IPR035976">
    <property type="entry name" value="Sushi/SCR/CCP_sf"/>
</dbReference>
<dbReference type="AlphaFoldDB" id="A0AAV3ALP9"/>
<evidence type="ECO:0000256" key="4">
    <source>
        <dbReference type="ARBA" id="ARBA00022452"/>
    </source>
</evidence>
<dbReference type="Gene3D" id="2.10.70.10">
    <property type="entry name" value="Complement Module, domain 1"/>
    <property type="match status" value="2"/>
</dbReference>
<dbReference type="InterPro" id="IPR023415">
    <property type="entry name" value="LDLR_class-A_CS"/>
</dbReference>
<evidence type="ECO:0000256" key="3">
    <source>
        <dbReference type="ARBA" id="ARBA00009214"/>
    </source>
</evidence>
<evidence type="ECO:0000256" key="23">
    <source>
        <dbReference type="ARBA" id="ARBA00093478"/>
    </source>
</evidence>
<dbReference type="CDD" id="cd00033">
    <property type="entry name" value="CCP"/>
    <property type="match status" value="2"/>
</dbReference>
<evidence type="ECO:0000256" key="8">
    <source>
        <dbReference type="ARBA" id="ARBA00022588"/>
    </source>
</evidence>
<evidence type="ECO:0000256" key="13">
    <source>
        <dbReference type="ARBA" id="ARBA00022852"/>
    </source>
</evidence>
<dbReference type="GO" id="GO:0031640">
    <property type="term" value="P:killing of cells of another organism"/>
    <property type="evidence" value="ECO:0007669"/>
    <property type="project" value="UniProtKB-KW"/>
</dbReference>
<dbReference type="GO" id="GO:0045087">
    <property type="term" value="P:innate immune response"/>
    <property type="evidence" value="ECO:0007669"/>
    <property type="project" value="UniProtKB-KW"/>
</dbReference>
<keyword evidence="12" id="KW-0677">Repeat</keyword>
<dbReference type="InterPro" id="IPR020863">
    <property type="entry name" value="MACPF_CS"/>
</dbReference>
<evidence type="ECO:0000256" key="6">
    <source>
        <dbReference type="ARBA" id="ARBA00022536"/>
    </source>
</evidence>
<dbReference type="InterPro" id="IPR048825">
    <property type="entry name" value="C7_KAZAL"/>
</dbReference>
<evidence type="ECO:0000256" key="7">
    <source>
        <dbReference type="ARBA" id="ARBA00022537"/>
    </source>
</evidence>
<keyword evidence="10" id="KW-0812">Transmembrane</keyword>
<dbReference type="PANTHER" id="PTHR45742">
    <property type="entry name" value="COMPLEMENT COMPONENT C6"/>
    <property type="match status" value="1"/>
</dbReference>
<dbReference type="Pfam" id="PF00084">
    <property type="entry name" value="Sushi"/>
    <property type="match status" value="2"/>
</dbReference>
<feature type="disulfide bond" evidence="24">
    <location>
        <begin position="94"/>
        <end position="112"/>
    </location>
</feature>
<keyword evidence="9 25" id="KW-0768">Sushi</keyword>
<dbReference type="InterPro" id="IPR001862">
    <property type="entry name" value="MAC_perforin"/>
</dbReference>
<dbReference type="PROSITE" id="PS50923">
    <property type="entry name" value="SUSHI"/>
    <property type="match status" value="2"/>
</dbReference>
<dbReference type="GO" id="GO:0006958">
    <property type="term" value="P:complement activation, classical pathway"/>
    <property type="evidence" value="ECO:0007669"/>
    <property type="project" value="UniProtKB-KW"/>
</dbReference>
<evidence type="ECO:0000259" key="28">
    <source>
        <dbReference type="PROSITE" id="PS51412"/>
    </source>
</evidence>
<dbReference type="GO" id="GO:0044218">
    <property type="term" value="C:other organism cell membrane"/>
    <property type="evidence" value="ECO:0007669"/>
    <property type="project" value="UniProtKB-KW"/>
</dbReference>
<dbReference type="Pfam" id="PF01823">
    <property type="entry name" value="MACPF"/>
    <property type="match status" value="1"/>
</dbReference>
<evidence type="ECO:0000256" key="15">
    <source>
        <dbReference type="ARBA" id="ARBA00022875"/>
    </source>
</evidence>
<keyword evidence="8" id="KW-0399">Innate immunity</keyword>
<accession>A0AAV3ALP9</accession>
<dbReference type="Pfam" id="PF18434">
    <property type="entry name" value="Kazal_3"/>
    <property type="match status" value="1"/>
</dbReference>
<dbReference type="PROSITE" id="PS01209">
    <property type="entry name" value="LDLRA_1"/>
    <property type="match status" value="1"/>
</dbReference>
<evidence type="ECO:0000256" key="26">
    <source>
        <dbReference type="SAM" id="SignalP"/>
    </source>
</evidence>
<evidence type="ECO:0000313" key="29">
    <source>
        <dbReference type="EMBL" id="DBA23692.1"/>
    </source>
</evidence>
<feature type="signal peptide" evidence="26">
    <location>
        <begin position="1"/>
        <end position="19"/>
    </location>
</feature>
<keyword evidence="13" id="KW-0204">Cytolysis</keyword>
<comment type="caution">
    <text evidence="29">The sequence shown here is derived from an EMBL/GenBank/DDBJ whole genome shotgun (WGS) entry which is preliminary data.</text>
</comment>
<dbReference type="SMART" id="SM00192">
    <property type="entry name" value="LDLa"/>
    <property type="match status" value="1"/>
</dbReference>
<evidence type="ECO:0000313" key="30">
    <source>
        <dbReference type="Proteomes" id="UP001181693"/>
    </source>
</evidence>
<keyword evidence="19" id="KW-0325">Glycoprotein</keyword>
<dbReference type="InterPro" id="IPR048831">
    <property type="entry name" value="C8A_B_C6_EGF-like"/>
</dbReference>
<dbReference type="InterPro" id="IPR040729">
    <property type="entry name" value="Kazal_3"/>
</dbReference>
<dbReference type="CDD" id="cd00112">
    <property type="entry name" value="LDLa"/>
    <property type="match status" value="1"/>
</dbReference>
<keyword evidence="17" id="KW-0472">Membrane</keyword>
<dbReference type="Pfam" id="PF00090">
    <property type="entry name" value="TSP_1"/>
    <property type="match status" value="2"/>
</dbReference>
<keyword evidence="14" id="KW-0391">Immunity</keyword>
<evidence type="ECO:0000259" key="27">
    <source>
        <dbReference type="PROSITE" id="PS50923"/>
    </source>
</evidence>
<feature type="chain" id="PRO_5043326769" description="Complement component C7" evidence="26">
    <location>
        <begin position="20"/>
        <end position="834"/>
    </location>
</feature>
<dbReference type="InterPro" id="IPR003884">
    <property type="entry name" value="FacI_MAC"/>
</dbReference>
<evidence type="ECO:0000256" key="1">
    <source>
        <dbReference type="ARBA" id="ARBA00004276"/>
    </source>
</evidence>
<dbReference type="PROSITE" id="PS00279">
    <property type="entry name" value="MACPF_1"/>
    <property type="match status" value="1"/>
</dbReference>
<dbReference type="Gene3D" id="4.10.400.10">
    <property type="entry name" value="Low-density Lipoprotein Receptor"/>
    <property type="match status" value="1"/>
</dbReference>
<dbReference type="Gene3D" id="3.30.60.30">
    <property type="match status" value="2"/>
</dbReference>
<dbReference type="PRINTS" id="PR00764">
    <property type="entry name" value="COMPLEMENTC9"/>
</dbReference>
<evidence type="ECO:0000256" key="18">
    <source>
        <dbReference type="ARBA" id="ARBA00023157"/>
    </source>
</evidence>
<dbReference type="InterPro" id="IPR000884">
    <property type="entry name" value="TSP1_rpt"/>
</dbReference>
<proteinExistence type="inferred from homology"/>
<dbReference type="SMART" id="SM00457">
    <property type="entry name" value="MACPF"/>
    <property type="match status" value="1"/>
</dbReference>
<keyword evidence="30" id="KW-1185">Reference proteome</keyword>
<dbReference type="SMART" id="SM00057">
    <property type="entry name" value="FIMAC"/>
    <property type="match status" value="2"/>
</dbReference>
<dbReference type="InterPro" id="IPR036383">
    <property type="entry name" value="TSP1_rpt_sf"/>
</dbReference>
<organism evidence="29 30">
    <name type="scientific">Pyxicephalus adspersus</name>
    <name type="common">African bullfrog</name>
    <dbReference type="NCBI Taxonomy" id="30357"/>
    <lineage>
        <taxon>Eukaryota</taxon>
        <taxon>Metazoa</taxon>
        <taxon>Chordata</taxon>
        <taxon>Craniata</taxon>
        <taxon>Vertebrata</taxon>
        <taxon>Euteleostomi</taxon>
        <taxon>Amphibia</taxon>
        <taxon>Batrachia</taxon>
        <taxon>Anura</taxon>
        <taxon>Neobatrachia</taxon>
        <taxon>Ranoidea</taxon>
        <taxon>Pyxicephalidae</taxon>
        <taxon>Pyxicephalinae</taxon>
        <taxon>Pyxicephalus</taxon>
    </lineage>
</organism>
<dbReference type="SUPFAM" id="SSF82895">
    <property type="entry name" value="TSP-1 type 1 repeat"/>
    <property type="match status" value="2"/>
</dbReference>
<comment type="subcellular location">
    <subcellularLocation>
        <location evidence="2">Secreted</location>
    </subcellularLocation>
    <subcellularLocation>
        <location evidence="1">Target cell membrane</location>
        <topology evidence="1">Multi-pass membrane protein</topology>
    </subcellularLocation>
</comment>
<keyword evidence="6" id="KW-0245">EGF-like domain</keyword>
<dbReference type="PRINTS" id="PR01705">
    <property type="entry name" value="TSP1REPEAT"/>
</dbReference>
<feature type="disulfide bond" evidence="25">
    <location>
        <begin position="593"/>
        <end position="620"/>
    </location>
</feature>
<dbReference type="InterPro" id="IPR036055">
    <property type="entry name" value="LDL_receptor-like_sf"/>
</dbReference>
<evidence type="ECO:0000256" key="22">
    <source>
        <dbReference type="ARBA" id="ARBA00093281"/>
    </source>
</evidence>
<dbReference type="Gene3D" id="2.20.100.10">
    <property type="entry name" value="Thrombospondin type-1 (TSP1) repeat"/>
    <property type="match status" value="2"/>
</dbReference>
<dbReference type="Proteomes" id="UP001181693">
    <property type="component" value="Unassembled WGS sequence"/>
</dbReference>
<keyword evidence="7" id="KW-1052">Target cell membrane</keyword>
<comment type="subunit">
    <text evidence="23">Monomer or dimer; as a C5b-7 complex it can also form multimeric rosettes. Component of the membrane attack complex (MAC), composed of complement C5b, C6, C7, C8A, C8B, C8G and multiple copies of the pore-forming subunit C9.</text>
</comment>
<feature type="domain" description="Sushi" evidence="27">
    <location>
        <begin position="623"/>
        <end position="684"/>
    </location>
</feature>
<sequence>MRGLPFFLASLVLVCKVTAFFFHSGRTPVNCKWSSYGPWSDCDGCTKKQTRRRTIELFAQFGGIECSGSPYEIRPCVPTKGCPIEDGCGERFRCSSGQCISQALVCNGDHDCEEDSSDEANCEVRHKVCDTDKYAPNTELTGTGFDAVTQTRKTSSVIHTKSFGGKCRKVFSGDNREYFRLSDNVLTYTFQVEAKNDFTYDFYNSSWSYIKTTESHTRSNYGYNADHNTQFSQTKEKSYQYLVIRNSVEVAQFINNNPEFLTLAEPFWKELFNLPSVYEYSAYRKLIDDYGTHYLQSGSMGGEYEFRFYLETAKMTQNGVTFSDVTKCTSSKGGFLIFSYSKSECKRTVETIKSSSGSNDQEVRGQAVVKGGEPKFISALSYFSLTNPADNKKHYANWAGSVTNLPTVIKYKLTPLYELVKEVPCASVKRIYLKRAIEEYISETHSCRCKPCQNNGQPVVKGRECQCYCKPHTHGNACQDGTLVDESPGVVHGSWSCWSSWSVCRGTSGRRVRNRVCNNPAPSGGGKSCIGDSIESQKCEEDELEHLRTVEPHCFDINILPTEFCGPPPTLVNGYILDDDNSYYVGKRIVYTCNSGYTLVGEAVAECRENRQWDVSAMECQRLLCSLPQLPSDITVTPEKNSYQVGDKIKFTCQQGLELEGPDVVSCSSSLTWNADITEIRCTRKVAATPKPDETKCKPWEKVQESECTCKMPAECGSSLSICAIDGRNSRTVALTVCKMHALECLGRKYTLTADENCNFPKKDNSCDSCHLWETCSDQTNTCVCRKAGSCHDKGISICVLVNGIKQTMSECDAGILQCQGQDVEVVSTSPCDE</sequence>
<dbReference type="SMART" id="SM00032">
    <property type="entry name" value="CCP"/>
    <property type="match status" value="2"/>
</dbReference>
<keyword evidence="4" id="KW-1134">Transmembrane beta strand</keyword>
<dbReference type="Pfam" id="PF21195">
    <property type="entry name" value="EGF_C8A_B_C6"/>
    <property type="match status" value="1"/>
</dbReference>
<keyword evidence="5" id="KW-0964">Secreted</keyword>
<protein>
    <recommendedName>
        <fullName evidence="21">Complement component C7</fullName>
    </recommendedName>
</protein>
<feature type="domain" description="Sushi" evidence="27">
    <location>
        <begin position="563"/>
        <end position="622"/>
    </location>
</feature>
<dbReference type="PROSITE" id="PS51412">
    <property type="entry name" value="MACPF_2"/>
    <property type="match status" value="1"/>
</dbReference>
<keyword evidence="18 25" id="KW-1015">Disulfide bond</keyword>
<evidence type="ECO:0000256" key="21">
    <source>
        <dbReference type="ARBA" id="ARBA00073222"/>
    </source>
</evidence>
<comment type="similarity">
    <text evidence="3">Belongs to the complement C6/C7/C8/C9 family.</text>
</comment>
<evidence type="ECO:0000256" key="17">
    <source>
        <dbReference type="ARBA" id="ARBA00023136"/>
    </source>
</evidence>
<dbReference type="InterPro" id="IPR000436">
    <property type="entry name" value="Sushi_SCR_CCP_dom"/>
</dbReference>
<keyword evidence="15" id="KW-0180">Complement pathway</keyword>
<comment type="caution">
    <text evidence="25">Lacks conserved residue(s) required for the propagation of feature annotation.</text>
</comment>
<keyword evidence="20" id="KW-1053">Target membrane</keyword>
<evidence type="ECO:0000256" key="10">
    <source>
        <dbReference type="ARBA" id="ARBA00022692"/>
    </source>
</evidence>
<evidence type="ECO:0000256" key="20">
    <source>
        <dbReference type="ARBA" id="ARBA00023298"/>
    </source>
</evidence>
<dbReference type="PROSITE" id="PS50092">
    <property type="entry name" value="TSP1"/>
    <property type="match status" value="2"/>
</dbReference>
<evidence type="ECO:0000256" key="16">
    <source>
        <dbReference type="ARBA" id="ARBA00023058"/>
    </source>
</evidence>
<dbReference type="SUPFAM" id="SSF57535">
    <property type="entry name" value="Complement control module/SCR domain"/>
    <property type="match status" value="2"/>
</dbReference>
<evidence type="ECO:0000256" key="24">
    <source>
        <dbReference type="PROSITE-ProRule" id="PRU00124"/>
    </source>
</evidence>
<dbReference type="EMBL" id="DYDO01000006">
    <property type="protein sequence ID" value="DBA23692.1"/>
    <property type="molecule type" value="Genomic_DNA"/>
</dbReference>
<dbReference type="Pfam" id="PF21330">
    <property type="entry name" value="Kazal_C7"/>
    <property type="match status" value="1"/>
</dbReference>
<evidence type="ECO:0000256" key="2">
    <source>
        <dbReference type="ARBA" id="ARBA00004613"/>
    </source>
</evidence>
<evidence type="ECO:0000256" key="12">
    <source>
        <dbReference type="ARBA" id="ARBA00022737"/>
    </source>
</evidence>
<gene>
    <name evidence="29" type="ORF">GDO54_014583</name>
</gene>
<dbReference type="GO" id="GO:0005579">
    <property type="term" value="C:membrane attack complex"/>
    <property type="evidence" value="ECO:0007669"/>
    <property type="project" value="UniProtKB-KW"/>
</dbReference>